<dbReference type="AlphaFoldDB" id="A0A438K0F4"/>
<dbReference type="GO" id="GO:0006353">
    <property type="term" value="P:DNA-templated transcription termination"/>
    <property type="evidence" value="ECO:0007669"/>
    <property type="project" value="UniProtKB-KW"/>
</dbReference>
<proteinExistence type="inferred from homology"/>
<organism evidence="4 5">
    <name type="scientific">Vitis vinifera</name>
    <name type="common">Grape</name>
    <dbReference type="NCBI Taxonomy" id="29760"/>
    <lineage>
        <taxon>Eukaryota</taxon>
        <taxon>Viridiplantae</taxon>
        <taxon>Streptophyta</taxon>
        <taxon>Embryophyta</taxon>
        <taxon>Tracheophyta</taxon>
        <taxon>Spermatophyta</taxon>
        <taxon>Magnoliopsida</taxon>
        <taxon>eudicotyledons</taxon>
        <taxon>Gunneridae</taxon>
        <taxon>Pentapetalae</taxon>
        <taxon>rosids</taxon>
        <taxon>Vitales</taxon>
        <taxon>Vitaceae</taxon>
        <taxon>Viteae</taxon>
        <taxon>Vitis</taxon>
    </lineage>
</organism>
<evidence type="ECO:0000256" key="2">
    <source>
        <dbReference type="ARBA" id="ARBA00022472"/>
    </source>
</evidence>
<evidence type="ECO:0000313" key="4">
    <source>
        <dbReference type="EMBL" id="RVX14685.1"/>
    </source>
</evidence>
<name>A0A438K0F4_VITVI</name>
<keyword evidence="2" id="KW-0804">Transcription</keyword>
<comment type="similarity">
    <text evidence="1">Belongs to the mTERF family.</text>
</comment>
<keyword evidence="2" id="KW-0806">Transcription termination</keyword>
<keyword evidence="3" id="KW-0809">Transit peptide</keyword>
<dbReference type="Proteomes" id="UP000288805">
    <property type="component" value="Unassembled WGS sequence"/>
</dbReference>
<accession>A0A438K0F4</accession>
<comment type="caution">
    <text evidence="4">The sequence shown here is derived from an EMBL/GenBank/DDBJ whole genome shotgun (WGS) entry which is preliminary data.</text>
</comment>
<dbReference type="SMART" id="SM00733">
    <property type="entry name" value="Mterf"/>
    <property type="match status" value="4"/>
</dbReference>
<dbReference type="InterPro" id="IPR038538">
    <property type="entry name" value="MTERF_sf"/>
</dbReference>
<dbReference type="Pfam" id="PF02536">
    <property type="entry name" value="mTERF"/>
    <property type="match status" value="1"/>
</dbReference>
<gene>
    <name evidence="4" type="primary">MTERF9_2</name>
    <name evidence="4" type="ORF">CK203_011865</name>
</gene>
<evidence type="ECO:0000313" key="5">
    <source>
        <dbReference type="Proteomes" id="UP000288805"/>
    </source>
</evidence>
<dbReference type="PANTHER" id="PTHR13068:SF151">
    <property type="entry name" value="TRANSCRIPTION TERMINATION FACTOR MTERF9, CHLOROPLASTIC"/>
    <property type="match status" value="1"/>
</dbReference>
<evidence type="ECO:0000256" key="3">
    <source>
        <dbReference type="ARBA" id="ARBA00022946"/>
    </source>
</evidence>
<protein>
    <submittedName>
        <fullName evidence="4">Transcription termination factor MTERF9, chloroplastic</fullName>
    </submittedName>
</protein>
<reference evidence="4 5" key="1">
    <citation type="journal article" date="2018" name="PLoS Genet.">
        <title>Population sequencing reveals clonal diversity and ancestral inbreeding in the grapevine cultivar Chardonnay.</title>
        <authorList>
            <person name="Roach M.J."/>
            <person name="Johnson D.L."/>
            <person name="Bohlmann J."/>
            <person name="van Vuuren H.J."/>
            <person name="Jones S.J."/>
            <person name="Pretorius I.S."/>
            <person name="Schmidt S.A."/>
            <person name="Borneman A.R."/>
        </authorList>
    </citation>
    <scope>NUCLEOTIDE SEQUENCE [LARGE SCALE GENOMIC DNA]</scope>
    <source>
        <strain evidence="5">cv. Chardonnay</strain>
        <tissue evidence="4">Leaf</tissue>
    </source>
</reference>
<keyword evidence="2" id="KW-0805">Transcription regulation</keyword>
<dbReference type="EMBL" id="QGNW01000020">
    <property type="protein sequence ID" value="RVX14685.1"/>
    <property type="molecule type" value="Genomic_DNA"/>
</dbReference>
<dbReference type="Gene3D" id="1.25.70.10">
    <property type="entry name" value="Transcription termination factor 3, mitochondrial"/>
    <property type="match status" value="1"/>
</dbReference>
<evidence type="ECO:0000256" key="1">
    <source>
        <dbReference type="ARBA" id="ARBA00007692"/>
    </source>
</evidence>
<sequence>MAAFYLYTFNLIPHSHSPSASSNPDSLSNLNSISAKIDKRRSSCRTSGFTVLSTHSNPRILKSNRRSRYGQVLSPYDTDDNAGDEDGDWFFDYLLLHFRMYLQDEDSETEEFDADRKKFNSQKGNDTRQGMSFRAFQKVSGGNMANDNFVHEGSRRQLEEDQSIRSLKSEGSFNISKGELDVKNGENTIGSSYHTFNKSEDYDSSEMHGIGKLKPRKSTENKYCRLSEEIDLDEKWFPLLDYLSTFGLKESHFIQMYERHMPSLQINACSAQERLEYLSSVGVKHRDIKRVILRQPQILEYTVENNLKSHVAFLVGLGIPDSRIGHVIAAAPSLFSYSVENSLKPTVRYLIEEVGIKKNDLGKVVQLSPQILVQRIDNSWNTRYSFLSRELGAPRDSIVKMVTKHPQLLHYSIEDGFLPRINFLRSIGMRNSDILKVLTNLTQVSSLFRFHRN</sequence>
<dbReference type="InterPro" id="IPR003690">
    <property type="entry name" value="MTERF"/>
</dbReference>
<dbReference type="GO" id="GO:0003676">
    <property type="term" value="F:nucleic acid binding"/>
    <property type="evidence" value="ECO:0007669"/>
    <property type="project" value="InterPro"/>
</dbReference>
<dbReference type="PANTHER" id="PTHR13068">
    <property type="entry name" value="CGI-12 PROTEIN-RELATED"/>
    <property type="match status" value="1"/>
</dbReference>